<feature type="domain" description="PIN" evidence="1">
    <location>
        <begin position="426"/>
        <end position="543"/>
    </location>
</feature>
<dbReference type="GO" id="GO:0005737">
    <property type="term" value="C:cytoplasm"/>
    <property type="evidence" value="ECO:0000314"/>
    <property type="project" value="WormBase"/>
</dbReference>
<accession>G5ECF1</accession>
<dbReference type="FunCoup" id="G5ECF1">
    <property type="interactions" value="1770"/>
</dbReference>
<dbReference type="GeneID" id="172391"/>
<evidence type="ECO:0007829" key="6">
    <source>
        <dbReference type="PDB" id="3ZHE"/>
    </source>
</evidence>
<gene>
    <name evidence="3 5" type="primary">smg-5</name>
    <name evidence="3" type="ORF">CELE_W02D3.8</name>
    <name evidence="5" type="ORF">W02D3.8</name>
</gene>
<reference evidence="3" key="3">
    <citation type="submission" date="2003-03" db="EMBL/GenBank/DDBJ databases">
        <authorList>
            <person name="Sulson J.E."/>
            <person name="Waterston R."/>
        </authorList>
    </citation>
    <scope>NUCLEOTIDE SEQUENCE</scope>
    <source>
        <strain evidence="3">Bristol N2</strain>
    </source>
</reference>
<dbReference type="InterPro" id="IPR054534">
    <property type="entry name" value="EST1-like_DNA_bind"/>
</dbReference>
<keyword evidence="6" id="KW-0002">3D-structure</keyword>
<dbReference type="HOGENOM" id="CLU_482530_0_0_1"/>
<dbReference type="GO" id="GO:0035194">
    <property type="term" value="P:regulatory ncRNA-mediated post-transcriptional gene silencing"/>
    <property type="evidence" value="ECO:0000315"/>
    <property type="project" value="WormBase"/>
</dbReference>
<dbReference type="STRING" id="6239.W02D3.8.1"/>
<dbReference type="PDBsum" id="3ZHE"/>
<dbReference type="InterPro" id="IPR002716">
    <property type="entry name" value="PIN_dom"/>
</dbReference>
<dbReference type="GO" id="GO:0004540">
    <property type="term" value="F:RNA nuclease activity"/>
    <property type="evidence" value="ECO:0000250"/>
    <property type="project" value="WormBase"/>
</dbReference>
<dbReference type="eggNOG" id="ENOG502TGPG">
    <property type="taxonomic scope" value="Eukaryota"/>
</dbReference>
<dbReference type="AGR" id="WB:WBGene00004883"/>
<dbReference type="GO" id="GO:0000184">
    <property type="term" value="P:nuclear-transcribed mRNA catabolic process, nonsense-mediated decay"/>
    <property type="evidence" value="ECO:0000315"/>
    <property type="project" value="WormBase"/>
</dbReference>
<evidence type="ECO:0000313" key="3">
    <source>
        <dbReference type="EMBL" id="CCD68991.1"/>
    </source>
</evidence>
<dbReference type="Gene3D" id="1.25.40.10">
    <property type="entry name" value="Tetratricopeptide repeat domain"/>
    <property type="match status" value="1"/>
</dbReference>
<reference evidence="6" key="4">
    <citation type="journal article" date="2013" name="Genes Dev.">
        <title>An unusual arrangement of two 14-3-3-like domains in the SMG5-SMG7 heterodimer is required for efficient nonsense-mediated mRNA decay.</title>
        <authorList>
            <person name="Jonas S."/>
            <person name="Weichenrieder O."/>
            <person name="Izaurralde E."/>
        </authorList>
    </citation>
    <scope>X-RAY CRYSTALLOGRAPHY (3.00 ANGSTROMS) OF 1-420</scope>
</reference>
<comment type="interaction">
    <interactant intactId="EBI-6919737">
        <id>G5ECF1</id>
    </interactant>
    <interactant intactId="EBI-6919756">
        <id>G5EF47</id>
        <label>smg-7</label>
    </interactant>
    <organismsDiffer>false</organismsDiffer>
    <experiments>4</experiments>
</comment>
<dbReference type="Bgee" id="WBGene00004883">
    <property type="expression patterns" value="Expressed in germ line (C elegans) and 4 other cell types or tissues"/>
</dbReference>
<dbReference type="Proteomes" id="UP000001940">
    <property type="component" value="Chromosome I"/>
</dbReference>
<dbReference type="GO" id="GO:0019888">
    <property type="term" value="F:protein phosphatase regulator activity"/>
    <property type="evidence" value="ECO:0000303"/>
    <property type="project" value="WormBase"/>
</dbReference>
<dbReference type="OMA" id="NKLWIVG"/>
<dbReference type="KEGG" id="cel:CELE_W02D3.8"/>
<dbReference type="WormBase" id="W02D3.8">
    <property type="protein sequence ID" value="CE25134"/>
    <property type="gene ID" value="WBGene00004883"/>
    <property type="gene designation" value="smg-5"/>
</dbReference>
<dbReference type="MINT" id="G5ECF1"/>
<dbReference type="PaxDb" id="6239-W02D3.8"/>
<evidence type="ECO:0000259" key="1">
    <source>
        <dbReference type="SMART" id="SM00670"/>
    </source>
</evidence>
<dbReference type="RefSeq" id="NP_491929.1">
    <property type="nucleotide sequence ID" value="NM_059528.9"/>
</dbReference>
<dbReference type="GO" id="GO:0051721">
    <property type="term" value="F:protein phosphatase 2A binding"/>
    <property type="evidence" value="ECO:0000353"/>
    <property type="project" value="WormBase"/>
</dbReference>
<reference evidence="3 4" key="2">
    <citation type="journal article" date="1998" name="Science">
        <title>Genome sequence of the nematode C. elegans: a platform for investigating biology.</title>
        <authorList>
            <consortium name="The C. elegans sequencing consortium"/>
            <person name="Sulson J.E."/>
            <person name="Waterston R."/>
        </authorList>
    </citation>
    <scope>NUCLEOTIDE SEQUENCE [LARGE SCALE GENOMIC DNA]</scope>
    <source>
        <strain evidence="3 4">Bristol N2</strain>
    </source>
</reference>
<dbReference type="CTD" id="172391"/>
<dbReference type="GO" id="GO:0030422">
    <property type="term" value="P:siRNA processing"/>
    <property type="evidence" value="ECO:0000315"/>
    <property type="project" value="WormBase"/>
</dbReference>
<evidence type="ECO:0000313" key="4">
    <source>
        <dbReference type="Proteomes" id="UP000001940"/>
    </source>
</evidence>
<dbReference type="AlphaFoldDB" id="G5ECF1"/>
<dbReference type="PDB" id="3ZHE">
    <property type="method" value="X-ray"/>
    <property type="resolution" value="3.00 A"/>
    <property type="chains" value="A/C=1-420"/>
</dbReference>
<protein>
    <submittedName>
        <fullName evidence="2">Nonsense-mediated mRNA decay protein</fullName>
    </submittedName>
    <submittedName>
        <fullName evidence="3">PIN domain-containing protein</fullName>
    </submittedName>
</protein>
<dbReference type="EMBL" id="U64441">
    <property type="protein sequence ID" value="AAB06457.1"/>
    <property type="molecule type" value="mRNA"/>
</dbReference>
<dbReference type="GO" id="GO:0017151">
    <property type="term" value="F:DEAD/H-box RNA helicase binding"/>
    <property type="evidence" value="ECO:0000353"/>
    <property type="project" value="WormBase"/>
</dbReference>
<dbReference type="Gene3D" id="1.25.40.760">
    <property type="match status" value="1"/>
</dbReference>
<dbReference type="SMART" id="SM00670">
    <property type="entry name" value="PINc"/>
    <property type="match status" value="1"/>
</dbReference>
<dbReference type="Pfam" id="PF22695">
    <property type="entry name" value="EST1-like_DNA_bind"/>
    <property type="match status" value="1"/>
</dbReference>
<dbReference type="EMBL" id="BX284601">
    <property type="protein sequence ID" value="CCD68991.1"/>
    <property type="molecule type" value="Genomic_DNA"/>
</dbReference>
<dbReference type="SMR" id="G5ECF1"/>
<dbReference type="OrthoDB" id="5858760at2759"/>
<dbReference type="InterPro" id="IPR011990">
    <property type="entry name" value="TPR-like_helical_dom_sf"/>
</dbReference>
<proteinExistence type="evidence at protein level"/>
<dbReference type="IntAct" id="G5ECF1">
    <property type="interactions" value="2"/>
</dbReference>
<dbReference type="SUPFAM" id="SSF48452">
    <property type="entry name" value="TPR-like"/>
    <property type="match status" value="1"/>
</dbReference>
<dbReference type="EMBL" id="U64440">
    <property type="protein sequence ID" value="AAB06456.1"/>
    <property type="molecule type" value="Genomic_DNA"/>
</dbReference>
<organism evidence="3 4">
    <name type="scientific">Caenorhabditis elegans</name>
    <dbReference type="NCBI Taxonomy" id="6239"/>
    <lineage>
        <taxon>Eukaryota</taxon>
        <taxon>Metazoa</taxon>
        <taxon>Ecdysozoa</taxon>
        <taxon>Nematoda</taxon>
        <taxon>Chromadorea</taxon>
        <taxon>Rhabditida</taxon>
        <taxon>Rhabditina</taxon>
        <taxon>Rhabditomorpha</taxon>
        <taxon>Rhabditoidea</taxon>
        <taxon>Rhabditidae</taxon>
        <taxon>Peloderinae</taxon>
        <taxon>Caenorhabditis</taxon>
    </lineage>
</organism>
<reference evidence="3" key="5">
    <citation type="submission" date="2024-10" db="EMBL/GenBank/DDBJ databases">
        <authorList>
            <consortium name="WormBase Consortium"/>
            <person name="WormBase"/>
        </authorList>
    </citation>
    <scope>NUCLEOTIDE SEQUENCE</scope>
    <source>
        <strain evidence="3">Bristol N2</strain>
    </source>
</reference>
<dbReference type="GO" id="GO:0030538">
    <property type="term" value="P:embryonic genitalia morphogenesis"/>
    <property type="evidence" value="ECO:0000315"/>
    <property type="project" value="WormBase"/>
</dbReference>
<name>G5ECF1_CAEEL</name>
<keyword evidence="4" id="KW-1185">Reference proteome</keyword>
<reference evidence="2" key="1">
    <citation type="submission" date="1996-07" db="EMBL/GenBank/DDBJ databases">
        <title>smg-5: A gene required for nonsense-mediated mRNA decay in Caenorhabditis elegans.</title>
        <authorList>
            <person name="Anders K.R."/>
            <person name="Anderson P."/>
        </authorList>
    </citation>
    <scope>NUCLEOTIDE SEQUENCE</scope>
</reference>
<dbReference type="Gene3D" id="3.40.50.1010">
    <property type="entry name" value="5'-nuclease"/>
    <property type="match status" value="1"/>
</dbReference>
<dbReference type="GO" id="GO:0005634">
    <property type="term" value="C:nucleus"/>
    <property type="evidence" value="ECO:0000314"/>
    <property type="project" value="WormBase"/>
</dbReference>
<evidence type="ECO:0000313" key="2">
    <source>
        <dbReference type="EMBL" id="AAB06456.1"/>
    </source>
</evidence>
<sequence>MQKSDEVTEKFKRYCNQLEKYGQTENVHSPVMAMLRRKGRKQLIEIMKRDGDCTSSINKLWIVGYYHPFQFFIRDKEKNMAIAVLLTMFCGELQEMLSLPDDKYPALWNMYIGDFHRYMPDEEIQKCLAVGYYSRAIDLDPNQGRAFHVLAGLRADLNVAQKLRLMILGQLADAPYKKGTELLEYLKFPQKESTDKLMVDFVIWALNEKSKRMDYQMTGIKIVNEFKAEIEQKLEFDWSLIMSTCRLASKLAMKKFGFQQFYNCFDTISTLYITIYSRTISSKCLLAEAISWISDSAEILGHLDEQKNEPHFQKLSVFAKTKWNELNDLVMNHINSVFTSMSLTINPSISMTSFLLNGPISEPNVEFLSQLINYLVSVEFPPMEIIHDREESGPLLRRINQSEQKRLDIQIKTQNDEVNREDWRPVYVLMDYDVIVDKIRIALKIWDIDDFICILPSTVLDELDYQKTKNRAVRPVIRALMELQAEGKIVLKKCDNERSCAEQLVQSARRSAEDHKHIVAFLCKNPSEQKEMEGVTFYDIDQFYMKYLE</sequence>
<evidence type="ECO:0000313" key="5">
    <source>
        <dbReference type="WormBase" id="W02D3.8"/>
    </source>
</evidence>